<name>A0A0W0FF29_MONRR</name>
<evidence type="ECO:0000256" key="1">
    <source>
        <dbReference type="SAM" id="MobiDB-lite"/>
    </source>
</evidence>
<proteinExistence type="predicted"/>
<evidence type="ECO:0000313" key="3">
    <source>
        <dbReference type="Proteomes" id="UP000054988"/>
    </source>
</evidence>
<comment type="caution">
    <text evidence="2">The sequence shown here is derived from an EMBL/GenBank/DDBJ whole genome shotgun (WGS) entry which is preliminary data.</text>
</comment>
<gene>
    <name evidence="2" type="ORF">WG66_12492</name>
</gene>
<dbReference type="eggNOG" id="ENOG502T17R">
    <property type="taxonomic scope" value="Eukaryota"/>
</dbReference>
<sequence>MFGLVRRISSSLIPRPDRPWEEDATSNAPKIGRKRRRSTTDRDQGVGGDESTKKKVRGDTPVTPATEVNGAEASSSTAQPDTEAVKEVTKGVRDVELEDKEKLAPESIPLPEEVAGELDSSSIASTPPPESDPAEKVEENGVDVTADTTAEVVQSQEEAQAKNAVEEKPVDTTDVTGEALSPEGSAVDETSEKKEQSTKVDVEPKQVASDSQT</sequence>
<feature type="compositionally biased region" description="Low complexity" evidence="1">
    <location>
        <begin position="142"/>
        <end position="153"/>
    </location>
</feature>
<reference evidence="2 3" key="1">
    <citation type="submission" date="2015-12" db="EMBL/GenBank/DDBJ databases">
        <title>Draft genome sequence of Moniliophthora roreri, the causal agent of frosty pod rot of cacao.</title>
        <authorList>
            <person name="Aime M.C."/>
            <person name="Diaz-Valderrama J.R."/>
            <person name="Kijpornyongpan T."/>
            <person name="Phillips-Mora W."/>
        </authorList>
    </citation>
    <scope>NUCLEOTIDE SEQUENCE [LARGE SCALE GENOMIC DNA]</scope>
    <source>
        <strain evidence="2 3">MCA 2952</strain>
    </source>
</reference>
<accession>A0A0W0FF29</accession>
<feature type="compositionally biased region" description="Basic and acidic residues" evidence="1">
    <location>
        <begin position="190"/>
        <end position="204"/>
    </location>
</feature>
<evidence type="ECO:0000313" key="2">
    <source>
        <dbReference type="EMBL" id="KTB34951.1"/>
    </source>
</evidence>
<dbReference type="Proteomes" id="UP000054988">
    <property type="component" value="Unassembled WGS sequence"/>
</dbReference>
<feature type="compositionally biased region" description="Basic and acidic residues" evidence="1">
    <location>
        <begin position="83"/>
        <end position="104"/>
    </location>
</feature>
<dbReference type="EMBL" id="LATX01002022">
    <property type="protein sequence ID" value="KTB34951.1"/>
    <property type="molecule type" value="Genomic_DNA"/>
</dbReference>
<feature type="region of interest" description="Disordered" evidence="1">
    <location>
        <begin position="1"/>
        <end position="213"/>
    </location>
</feature>
<organism evidence="2 3">
    <name type="scientific">Moniliophthora roreri</name>
    <name type="common">Frosty pod rot fungus</name>
    <name type="synonym">Monilia roreri</name>
    <dbReference type="NCBI Taxonomy" id="221103"/>
    <lineage>
        <taxon>Eukaryota</taxon>
        <taxon>Fungi</taxon>
        <taxon>Dikarya</taxon>
        <taxon>Basidiomycota</taxon>
        <taxon>Agaricomycotina</taxon>
        <taxon>Agaricomycetes</taxon>
        <taxon>Agaricomycetidae</taxon>
        <taxon>Agaricales</taxon>
        <taxon>Marasmiineae</taxon>
        <taxon>Marasmiaceae</taxon>
        <taxon>Moniliophthora</taxon>
    </lineage>
</organism>
<dbReference type="AlphaFoldDB" id="A0A0W0FF29"/>
<protein>
    <submittedName>
        <fullName evidence="2">Uncharacterized protein</fullName>
    </submittedName>
</protein>